<dbReference type="EMBL" id="CH479180">
    <property type="protein sequence ID" value="EDW28553.1"/>
    <property type="molecule type" value="Genomic_DNA"/>
</dbReference>
<dbReference type="Proteomes" id="UP000008744">
    <property type="component" value="Unassembled WGS sequence"/>
</dbReference>
<keyword evidence="2" id="KW-1185">Reference proteome</keyword>
<sequence length="131" mass="15268">MELYSPAQDHEIIDTVLEDTYSLEFNANDWRDKVYPPVYGDVEDLIAREVREVKLLVARICSYPATPFTTISRLNCNNLELWCISIISLVKKFVEFMPKPSWEEFEQNQHRFIARLVGVAEILVRSSEGTR</sequence>
<evidence type="ECO:0000313" key="2">
    <source>
        <dbReference type="Proteomes" id="UP000008744"/>
    </source>
</evidence>
<reference evidence="1 2" key="1">
    <citation type="journal article" date="2007" name="Nature">
        <title>Evolution of genes and genomes on the Drosophila phylogeny.</title>
        <authorList>
            <consortium name="Drosophila 12 Genomes Consortium"/>
            <person name="Clark A.G."/>
            <person name="Eisen M.B."/>
            <person name="Smith D.R."/>
            <person name="Bergman C.M."/>
            <person name="Oliver B."/>
            <person name="Markow T.A."/>
            <person name="Kaufman T.C."/>
            <person name="Kellis M."/>
            <person name="Gelbart W."/>
            <person name="Iyer V.N."/>
            <person name="Pollard D.A."/>
            <person name="Sackton T.B."/>
            <person name="Larracuente A.M."/>
            <person name="Singh N.D."/>
            <person name="Abad J.P."/>
            <person name="Abt D.N."/>
            <person name="Adryan B."/>
            <person name="Aguade M."/>
            <person name="Akashi H."/>
            <person name="Anderson W.W."/>
            <person name="Aquadro C.F."/>
            <person name="Ardell D.H."/>
            <person name="Arguello R."/>
            <person name="Artieri C.G."/>
            <person name="Barbash D.A."/>
            <person name="Barker D."/>
            <person name="Barsanti P."/>
            <person name="Batterham P."/>
            <person name="Batzoglou S."/>
            <person name="Begun D."/>
            <person name="Bhutkar A."/>
            <person name="Blanco E."/>
            <person name="Bosak S.A."/>
            <person name="Bradley R.K."/>
            <person name="Brand A.D."/>
            <person name="Brent M.R."/>
            <person name="Brooks A.N."/>
            <person name="Brown R.H."/>
            <person name="Butlin R.K."/>
            <person name="Caggese C."/>
            <person name="Calvi B.R."/>
            <person name="Bernardo de Carvalho A."/>
            <person name="Caspi A."/>
            <person name="Castrezana S."/>
            <person name="Celniker S.E."/>
            <person name="Chang J.L."/>
            <person name="Chapple C."/>
            <person name="Chatterji S."/>
            <person name="Chinwalla A."/>
            <person name="Civetta A."/>
            <person name="Clifton S.W."/>
            <person name="Comeron J.M."/>
            <person name="Costello J.C."/>
            <person name="Coyne J.A."/>
            <person name="Daub J."/>
            <person name="David R.G."/>
            <person name="Delcher A.L."/>
            <person name="Delehaunty K."/>
            <person name="Do C.B."/>
            <person name="Ebling H."/>
            <person name="Edwards K."/>
            <person name="Eickbush T."/>
            <person name="Evans J.D."/>
            <person name="Filipski A."/>
            <person name="Findeiss S."/>
            <person name="Freyhult E."/>
            <person name="Fulton L."/>
            <person name="Fulton R."/>
            <person name="Garcia A.C."/>
            <person name="Gardiner A."/>
            <person name="Garfield D.A."/>
            <person name="Garvin B.E."/>
            <person name="Gibson G."/>
            <person name="Gilbert D."/>
            <person name="Gnerre S."/>
            <person name="Godfrey J."/>
            <person name="Good R."/>
            <person name="Gotea V."/>
            <person name="Gravely B."/>
            <person name="Greenberg A.J."/>
            <person name="Griffiths-Jones S."/>
            <person name="Gross S."/>
            <person name="Guigo R."/>
            <person name="Gustafson E.A."/>
            <person name="Haerty W."/>
            <person name="Hahn M.W."/>
            <person name="Halligan D.L."/>
            <person name="Halpern A.L."/>
            <person name="Halter G.M."/>
            <person name="Han M.V."/>
            <person name="Heger A."/>
            <person name="Hillier L."/>
            <person name="Hinrichs A.S."/>
            <person name="Holmes I."/>
            <person name="Hoskins R.A."/>
            <person name="Hubisz M.J."/>
            <person name="Hultmark D."/>
            <person name="Huntley M.A."/>
            <person name="Jaffe D.B."/>
            <person name="Jagadeeshan S."/>
            <person name="Jeck W.R."/>
            <person name="Johnson J."/>
            <person name="Jones C.D."/>
            <person name="Jordan W.C."/>
            <person name="Karpen G.H."/>
            <person name="Kataoka E."/>
            <person name="Keightley P.D."/>
            <person name="Kheradpour P."/>
            <person name="Kirkness E.F."/>
            <person name="Koerich L.B."/>
            <person name="Kristiansen K."/>
            <person name="Kudrna D."/>
            <person name="Kulathinal R.J."/>
            <person name="Kumar S."/>
            <person name="Kwok R."/>
            <person name="Lander E."/>
            <person name="Langley C.H."/>
            <person name="Lapoint R."/>
            <person name="Lazzaro B.P."/>
            <person name="Lee S.J."/>
            <person name="Levesque L."/>
            <person name="Li R."/>
            <person name="Lin C.F."/>
            <person name="Lin M.F."/>
            <person name="Lindblad-Toh K."/>
            <person name="Llopart A."/>
            <person name="Long M."/>
            <person name="Low L."/>
            <person name="Lozovsky E."/>
            <person name="Lu J."/>
            <person name="Luo M."/>
            <person name="Machado C.A."/>
            <person name="Makalowski W."/>
            <person name="Marzo M."/>
            <person name="Matsuda M."/>
            <person name="Matzkin L."/>
            <person name="McAllister B."/>
            <person name="McBride C.S."/>
            <person name="McKernan B."/>
            <person name="McKernan K."/>
            <person name="Mendez-Lago M."/>
            <person name="Minx P."/>
            <person name="Mollenhauer M.U."/>
            <person name="Montooth K."/>
            <person name="Mount S.M."/>
            <person name="Mu X."/>
            <person name="Myers E."/>
            <person name="Negre B."/>
            <person name="Newfeld S."/>
            <person name="Nielsen R."/>
            <person name="Noor M.A."/>
            <person name="O'Grady P."/>
            <person name="Pachter L."/>
            <person name="Papaceit M."/>
            <person name="Parisi M.J."/>
            <person name="Parisi M."/>
            <person name="Parts L."/>
            <person name="Pedersen J.S."/>
            <person name="Pesole G."/>
            <person name="Phillippy A.M."/>
            <person name="Ponting C.P."/>
            <person name="Pop M."/>
            <person name="Porcelli D."/>
            <person name="Powell J.R."/>
            <person name="Prohaska S."/>
            <person name="Pruitt K."/>
            <person name="Puig M."/>
            <person name="Quesneville H."/>
            <person name="Ram K.R."/>
            <person name="Rand D."/>
            <person name="Rasmussen M.D."/>
            <person name="Reed L.K."/>
            <person name="Reenan R."/>
            <person name="Reily A."/>
            <person name="Remington K.A."/>
            <person name="Rieger T.T."/>
            <person name="Ritchie M.G."/>
            <person name="Robin C."/>
            <person name="Rogers Y.H."/>
            <person name="Rohde C."/>
            <person name="Rozas J."/>
            <person name="Rubenfield M.J."/>
            <person name="Ruiz A."/>
            <person name="Russo S."/>
            <person name="Salzberg S.L."/>
            <person name="Sanchez-Gracia A."/>
            <person name="Saranga D.J."/>
            <person name="Sato H."/>
            <person name="Schaeffer S.W."/>
            <person name="Schatz M.C."/>
            <person name="Schlenke T."/>
            <person name="Schwartz R."/>
            <person name="Segarra C."/>
            <person name="Singh R.S."/>
            <person name="Sirot L."/>
            <person name="Sirota M."/>
            <person name="Sisneros N.B."/>
            <person name="Smith C.D."/>
            <person name="Smith T.F."/>
            <person name="Spieth J."/>
            <person name="Stage D.E."/>
            <person name="Stark A."/>
            <person name="Stephan W."/>
            <person name="Strausberg R.L."/>
            <person name="Strempel S."/>
            <person name="Sturgill D."/>
            <person name="Sutton G."/>
            <person name="Sutton G.G."/>
            <person name="Tao W."/>
            <person name="Teichmann S."/>
            <person name="Tobari Y.N."/>
            <person name="Tomimura Y."/>
            <person name="Tsolas J.M."/>
            <person name="Valente V.L."/>
            <person name="Venter E."/>
            <person name="Venter J.C."/>
            <person name="Vicario S."/>
            <person name="Vieira F.G."/>
            <person name="Vilella A.J."/>
            <person name="Villasante A."/>
            <person name="Walenz B."/>
            <person name="Wang J."/>
            <person name="Wasserman M."/>
            <person name="Watts T."/>
            <person name="Wilson D."/>
            <person name="Wilson R.K."/>
            <person name="Wing R.A."/>
            <person name="Wolfner M.F."/>
            <person name="Wong A."/>
            <person name="Wong G.K."/>
            <person name="Wu C.I."/>
            <person name="Wu G."/>
            <person name="Yamamoto D."/>
            <person name="Yang H.P."/>
            <person name="Yang S.P."/>
            <person name="Yorke J.A."/>
            <person name="Yoshida K."/>
            <person name="Zdobnov E."/>
            <person name="Zhang P."/>
            <person name="Zhang Y."/>
            <person name="Zimin A.V."/>
            <person name="Baldwin J."/>
            <person name="Abdouelleil A."/>
            <person name="Abdulkadir J."/>
            <person name="Abebe A."/>
            <person name="Abera B."/>
            <person name="Abreu J."/>
            <person name="Acer S.C."/>
            <person name="Aftuck L."/>
            <person name="Alexander A."/>
            <person name="An P."/>
            <person name="Anderson E."/>
            <person name="Anderson S."/>
            <person name="Arachi H."/>
            <person name="Azer M."/>
            <person name="Bachantsang P."/>
            <person name="Barry A."/>
            <person name="Bayul T."/>
            <person name="Berlin A."/>
            <person name="Bessette D."/>
            <person name="Bloom T."/>
            <person name="Blye J."/>
            <person name="Boguslavskiy L."/>
            <person name="Bonnet C."/>
            <person name="Boukhgalter B."/>
            <person name="Bourzgui I."/>
            <person name="Brown A."/>
            <person name="Cahill P."/>
            <person name="Channer S."/>
            <person name="Cheshatsang Y."/>
            <person name="Chuda L."/>
            <person name="Citroen M."/>
            <person name="Collymore A."/>
            <person name="Cooke P."/>
            <person name="Costello M."/>
            <person name="D'Aco K."/>
            <person name="Daza R."/>
            <person name="De Haan G."/>
            <person name="DeGray S."/>
            <person name="DeMaso C."/>
            <person name="Dhargay N."/>
            <person name="Dooley K."/>
            <person name="Dooley E."/>
            <person name="Doricent M."/>
            <person name="Dorje P."/>
            <person name="Dorjee K."/>
            <person name="Dupes A."/>
            <person name="Elong R."/>
            <person name="Falk J."/>
            <person name="Farina A."/>
            <person name="Faro S."/>
            <person name="Ferguson D."/>
            <person name="Fisher S."/>
            <person name="Foley C.D."/>
            <person name="Franke A."/>
            <person name="Friedrich D."/>
            <person name="Gadbois L."/>
            <person name="Gearin G."/>
            <person name="Gearin C.R."/>
            <person name="Giannoukos G."/>
            <person name="Goode T."/>
            <person name="Graham J."/>
            <person name="Grandbois E."/>
            <person name="Grewal S."/>
            <person name="Gyaltsen K."/>
            <person name="Hafez N."/>
            <person name="Hagos B."/>
            <person name="Hall J."/>
            <person name="Henson C."/>
            <person name="Hollinger A."/>
            <person name="Honan T."/>
            <person name="Huard M.D."/>
            <person name="Hughes L."/>
            <person name="Hurhula B."/>
            <person name="Husby M.E."/>
            <person name="Kamat A."/>
            <person name="Kanga B."/>
            <person name="Kashin S."/>
            <person name="Khazanovich D."/>
            <person name="Kisner P."/>
            <person name="Lance K."/>
            <person name="Lara M."/>
            <person name="Lee W."/>
            <person name="Lennon N."/>
            <person name="Letendre F."/>
            <person name="LeVine R."/>
            <person name="Lipovsky A."/>
            <person name="Liu X."/>
            <person name="Liu J."/>
            <person name="Liu S."/>
            <person name="Lokyitsang T."/>
            <person name="Lokyitsang Y."/>
            <person name="Lubonja R."/>
            <person name="Lui A."/>
            <person name="MacDonald P."/>
            <person name="Magnisalis V."/>
            <person name="Maru K."/>
            <person name="Matthews C."/>
            <person name="McCusker W."/>
            <person name="McDonough S."/>
            <person name="Mehta T."/>
            <person name="Meldrim J."/>
            <person name="Meneus L."/>
            <person name="Mihai O."/>
            <person name="Mihalev A."/>
            <person name="Mihova T."/>
            <person name="Mittelman R."/>
            <person name="Mlenga V."/>
            <person name="Montmayeur A."/>
            <person name="Mulrain L."/>
            <person name="Navidi A."/>
            <person name="Naylor J."/>
            <person name="Negash T."/>
            <person name="Nguyen T."/>
            <person name="Nguyen N."/>
            <person name="Nicol R."/>
            <person name="Norbu C."/>
            <person name="Norbu N."/>
            <person name="Novod N."/>
            <person name="O'Neill B."/>
            <person name="Osman S."/>
            <person name="Markiewicz E."/>
            <person name="Oyono O.L."/>
            <person name="Patti C."/>
            <person name="Phunkhang P."/>
            <person name="Pierre F."/>
            <person name="Priest M."/>
            <person name="Raghuraman S."/>
            <person name="Rege F."/>
            <person name="Reyes R."/>
            <person name="Rise C."/>
            <person name="Rogov P."/>
            <person name="Ross K."/>
            <person name="Ryan E."/>
            <person name="Settipalli S."/>
            <person name="Shea T."/>
            <person name="Sherpa N."/>
            <person name="Shi L."/>
            <person name="Shih D."/>
            <person name="Sparrow T."/>
            <person name="Spaulding J."/>
            <person name="Stalker J."/>
            <person name="Stange-Thomann N."/>
            <person name="Stavropoulos S."/>
            <person name="Stone C."/>
            <person name="Strader C."/>
            <person name="Tesfaye S."/>
            <person name="Thomson T."/>
            <person name="Thoulutsang Y."/>
            <person name="Thoulutsang D."/>
            <person name="Topham K."/>
            <person name="Topping I."/>
            <person name="Tsamla T."/>
            <person name="Vassiliev H."/>
            <person name="Vo A."/>
            <person name="Wangchuk T."/>
            <person name="Wangdi T."/>
            <person name="Weiand M."/>
            <person name="Wilkinson J."/>
            <person name="Wilson A."/>
            <person name="Yadav S."/>
            <person name="Young G."/>
            <person name="Yu Q."/>
            <person name="Zembek L."/>
            <person name="Zhong D."/>
            <person name="Zimmer A."/>
            <person name="Zwirko Z."/>
            <person name="Jaffe D.B."/>
            <person name="Alvarez P."/>
            <person name="Brockman W."/>
            <person name="Butler J."/>
            <person name="Chin C."/>
            <person name="Gnerre S."/>
            <person name="Grabherr M."/>
            <person name="Kleber M."/>
            <person name="Mauceli E."/>
            <person name="MacCallum I."/>
        </authorList>
    </citation>
    <scope>NUCLEOTIDE SEQUENCE [LARGE SCALE GENOMIC DNA]</scope>
    <source>
        <strain evidence="2">MSH-3 / Tucson 14011-0111.49</strain>
    </source>
</reference>
<dbReference type="AlphaFoldDB" id="B4G873"/>
<protein>
    <submittedName>
        <fullName evidence="1">GL19247</fullName>
    </submittedName>
</protein>
<proteinExistence type="predicted"/>
<dbReference type="HOGENOM" id="CLU_1929759_0_0_1"/>
<organism evidence="2">
    <name type="scientific">Drosophila persimilis</name>
    <name type="common">Fruit fly</name>
    <dbReference type="NCBI Taxonomy" id="7234"/>
    <lineage>
        <taxon>Eukaryota</taxon>
        <taxon>Metazoa</taxon>
        <taxon>Ecdysozoa</taxon>
        <taxon>Arthropoda</taxon>
        <taxon>Hexapoda</taxon>
        <taxon>Insecta</taxon>
        <taxon>Pterygota</taxon>
        <taxon>Neoptera</taxon>
        <taxon>Endopterygota</taxon>
        <taxon>Diptera</taxon>
        <taxon>Brachycera</taxon>
        <taxon>Muscomorpha</taxon>
        <taxon>Ephydroidea</taxon>
        <taxon>Drosophilidae</taxon>
        <taxon>Drosophila</taxon>
        <taxon>Sophophora</taxon>
    </lineage>
</organism>
<dbReference type="PhylomeDB" id="B4G873"/>
<name>B4G873_DROPE</name>
<gene>
    <name evidence="1" type="primary">Dper\GL19247</name>
    <name evidence="1" type="ORF">Dper_GL19247</name>
</gene>
<evidence type="ECO:0000313" key="1">
    <source>
        <dbReference type="EMBL" id="EDW28553.1"/>
    </source>
</evidence>
<accession>B4G873</accession>